<dbReference type="InterPro" id="IPR018378">
    <property type="entry name" value="C-type_lectin_CS"/>
</dbReference>
<evidence type="ECO:0000313" key="5">
    <source>
        <dbReference type="Proteomes" id="UP000261620"/>
    </source>
</evidence>
<feature type="domain" description="C-type lectin" evidence="3">
    <location>
        <begin position="27"/>
        <end position="145"/>
    </location>
</feature>
<dbReference type="PANTHER" id="PTHR22803">
    <property type="entry name" value="MANNOSE, PHOSPHOLIPASE, LECTIN RECEPTOR RELATED"/>
    <property type="match status" value="1"/>
</dbReference>
<name>A0A3Q3W236_MOLML</name>
<protein>
    <recommendedName>
        <fullName evidence="3">C-type lectin domain-containing protein</fullName>
    </recommendedName>
</protein>
<dbReference type="SMART" id="SM00034">
    <property type="entry name" value="CLECT"/>
    <property type="match status" value="1"/>
</dbReference>
<dbReference type="AlphaFoldDB" id="A0A3Q3W236"/>
<accession>A0A3Q3W236</accession>
<sequence length="169" mass="19543">LNIPGLIFLCILNKKQKVRCPQGWRENEDKCYYFSADTKSWSDANTFCSEQGSDLLSIRDIHERLWVRTQISTEVYWIGLNDRSREGVWEWSDGSPFLEYIAAWIPGQPDNWGDAPGEDCGQVVGSNSGQWNDENCDIENKFICKGRPGVHYFRRRRAVRHRKPGLVTS</sequence>
<dbReference type="InterPro" id="IPR016186">
    <property type="entry name" value="C-type_lectin-like/link_sf"/>
</dbReference>
<evidence type="ECO:0000313" key="4">
    <source>
        <dbReference type="Ensembl" id="ENSMMOP00000002459.1"/>
    </source>
</evidence>
<dbReference type="Proteomes" id="UP000261620">
    <property type="component" value="Unplaced"/>
</dbReference>
<evidence type="ECO:0000256" key="1">
    <source>
        <dbReference type="ARBA" id="ARBA00022734"/>
    </source>
</evidence>
<keyword evidence="1" id="KW-0430">Lectin</keyword>
<dbReference type="InterPro" id="IPR001304">
    <property type="entry name" value="C-type_lectin-like"/>
</dbReference>
<evidence type="ECO:0000256" key="2">
    <source>
        <dbReference type="ARBA" id="ARBA00023157"/>
    </source>
</evidence>
<organism evidence="4 5">
    <name type="scientific">Mola mola</name>
    <name type="common">Ocean sunfish</name>
    <name type="synonym">Tetraodon mola</name>
    <dbReference type="NCBI Taxonomy" id="94237"/>
    <lineage>
        <taxon>Eukaryota</taxon>
        <taxon>Metazoa</taxon>
        <taxon>Chordata</taxon>
        <taxon>Craniata</taxon>
        <taxon>Vertebrata</taxon>
        <taxon>Euteleostomi</taxon>
        <taxon>Actinopterygii</taxon>
        <taxon>Neopterygii</taxon>
        <taxon>Teleostei</taxon>
        <taxon>Neoteleostei</taxon>
        <taxon>Acanthomorphata</taxon>
        <taxon>Eupercaria</taxon>
        <taxon>Tetraodontiformes</taxon>
        <taxon>Molidae</taxon>
        <taxon>Mola</taxon>
    </lineage>
</organism>
<dbReference type="SUPFAM" id="SSF56436">
    <property type="entry name" value="C-type lectin-like"/>
    <property type="match status" value="1"/>
</dbReference>
<dbReference type="InterPro" id="IPR033989">
    <property type="entry name" value="CD209-like_CTLD"/>
</dbReference>
<keyword evidence="5" id="KW-1185">Reference proteome</keyword>
<keyword evidence="2" id="KW-1015">Disulfide bond</keyword>
<dbReference type="Pfam" id="PF00059">
    <property type="entry name" value="Lectin_C"/>
    <property type="match status" value="1"/>
</dbReference>
<dbReference type="CDD" id="cd03590">
    <property type="entry name" value="CLECT_DC-SIGN_like"/>
    <property type="match status" value="1"/>
</dbReference>
<dbReference type="GO" id="GO:0030246">
    <property type="term" value="F:carbohydrate binding"/>
    <property type="evidence" value="ECO:0007669"/>
    <property type="project" value="UniProtKB-KW"/>
</dbReference>
<dbReference type="Gene3D" id="3.10.100.10">
    <property type="entry name" value="Mannose-Binding Protein A, subunit A"/>
    <property type="match status" value="1"/>
</dbReference>
<dbReference type="InterPro" id="IPR050111">
    <property type="entry name" value="C-type_lectin/snaclec_domain"/>
</dbReference>
<reference evidence="4" key="2">
    <citation type="submission" date="2025-09" db="UniProtKB">
        <authorList>
            <consortium name="Ensembl"/>
        </authorList>
    </citation>
    <scope>IDENTIFICATION</scope>
</reference>
<dbReference type="PROSITE" id="PS00615">
    <property type="entry name" value="C_TYPE_LECTIN_1"/>
    <property type="match status" value="1"/>
</dbReference>
<reference evidence="4" key="1">
    <citation type="submission" date="2025-08" db="UniProtKB">
        <authorList>
            <consortium name="Ensembl"/>
        </authorList>
    </citation>
    <scope>IDENTIFICATION</scope>
</reference>
<proteinExistence type="predicted"/>
<evidence type="ECO:0000259" key="3">
    <source>
        <dbReference type="PROSITE" id="PS50041"/>
    </source>
</evidence>
<dbReference type="STRING" id="94237.ENSMMOP00000002459"/>
<dbReference type="Ensembl" id="ENSMMOT00000002500.1">
    <property type="protein sequence ID" value="ENSMMOP00000002459.1"/>
    <property type="gene ID" value="ENSMMOG00000002001.1"/>
</dbReference>
<dbReference type="PROSITE" id="PS50041">
    <property type="entry name" value="C_TYPE_LECTIN_2"/>
    <property type="match status" value="1"/>
</dbReference>
<dbReference type="InterPro" id="IPR016187">
    <property type="entry name" value="CTDL_fold"/>
</dbReference>